<dbReference type="GeneID" id="63771942"/>
<keyword evidence="4 6" id="KW-0472">Membrane</keyword>
<proteinExistence type="predicted"/>
<feature type="transmembrane region" description="Helical" evidence="6">
    <location>
        <begin position="248"/>
        <end position="266"/>
    </location>
</feature>
<feature type="transmembrane region" description="Helical" evidence="6">
    <location>
        <begin position="195"/>
        <end position="214"/>
    </location>
</feature>
<keyword evidence="9" id="KW-1185">Reference proteome</keyword>
<evidence type="ECO:0000256" key="3">
    <source>
        <dbReference type="ARBA" id="ARBA00022989"/>
    </source>
</evidence>
<comment type="caution">
    <text evidence="8">The sequence shown here is derived from an EMBL/GenBank/DDBJ whole genome shotgun (WGS) entry which is preliminary data.</text>
</comment>
<dbReference type="EMBL" id="MCFJ01000005">
    <property type="protein sequence ID" value="ORY66529.1"/>
    <property type="molecule type" value="Genomic_DNA"/>
</dbReference>
<evidence type="ECO:0000313" key="8">
    <source>
        <dbReference type="EMBL" id="ORY66529.1"/>
    </source>
</evidence>
<protein>
    <submittedName>
        <fullName evidence="8">Sulfate permease</fullName>
    </submittedName>
</protein>
<evidence type="ECO:0000256" key="4">
    <source>
        <dbReference type="ARBA" id="ARBA00023136"/>
    </source>
</evidence>
<feature type="region of interest" description="Disordered" evidence="5">
    <location>
        <begin position="612"/>
        <end position="634"/>
    </location>
</feature>
<reference evidence="8 9" key="1">
    <citation type="submission" date="2016-07" db="EMBL/GenBank/DDBJ databases">
        <title>Pervasive Adenine N6-methylation of Active Genes in Fungi.</title>
        <authorList>
            <consortium name="DOE Joint Genome Institute"/>
            <person name="Mondo S.J."/>
            <person name="Dannebaum R.O."/>
            <person name="Kuo R.C."/>
            <person name="Labutti K."/>
            <person name="Haridas S."/>
            <person name="Kuo A."/>
            <person name="Salamov A."/>
            <person name="Ahrendt S.R."/>
            <person name="Lipzen A."/>
            <person name="Sullivan W."/>
            <person name="Andreopoulos W.B."/>
            <person name="Clum A."/>
            <person name="Lindquist E."/>
            <person name="Daum C."/>
            <person name="Ramamoorthy G.K."/>
            <person name="Gryganskyi A."/>
            <person name="Culley D."/>
            <person name="Magnuson J.K."/>
            <person name="James T.Y."/>
            <person name="O'Malley M.A."/>
            <person name="Stajich J.E."/>
            <person name="Spatafora J.W."/>
            <person name="Visel A."/>
            <person name="Grigoriev I.V."/>
        </authorList>
    </citation>
    <scope>NUCLEOTIDE SEQUENCE [LARGE SCALE GENOMIC DNA]</scope>
    <source>
        <strain evidence="8 9">CBS 129021</strain>
    </source>
</reference>
<feature type="transmembrane region" description="Helical" evidence="6">
    <location>
        <begin position="470"/>
        <end position="502"/>
    </location>
</feature>
<dbReference type="InterPro" id="IPR036513">
    <property type="entry name" value="STAS_dom_sf"/>
</dbReference>
<evidence type="ECO:0000256" key="6">
    <source>
        <dbReference type="SAM" id="Phobius"/>
    </source>
</evidence>
<dbReference type="FunCoup" id="A0A1Y2E4T1">
    <property type="interactions" value="473"/>
</dbReference>
<dbReference type="RefSeq" id="XP_040717493.1">
    <property type="nucleotide sequence ID" value="XM_040855730.1"/>
</dbReference>
<dbReference type="Gene3D" id="3.30.750.24">
    <property type="entry name" value="STAS domain"/>
    <property type="match status" value="1"/>
</dbReference>
<feature type="transmembrane region" description="Helical" evidence="6">
    <location>
        <begin position="90"/>
        <end position="110"/>
    </location>
</feature>
<feature type="region of interest" description="Disordered" evidence="5">
    <location>
        <begin position="736"/>
        <end position="755"/>
    </location>
</feature>
<sequence length="813" mass="89081">MASKNIRSFIAKAVGIDLDARYEQVPKDLAGRATCAVAPFDPYFEAEPTVQEWIRECIPSKRDVLPYLSSLFPFTNWICRYNVRWLVGDVIAGVTLGLVVVPQAMAYALLANLSPEYGLYTSFTGASLYWLFGTSKDIAIGATAVVSLLVGKAGTRVRDQYPEFTPEDIAKTHAFLAGCILLVFGLLRLDWIIELIPHVAIAAFVTGAAITITLSQTPALLGIEGINSKGPAYEVFINTCKGLGRTKLDAAVGLTGLLLLALIKWYCDFMAKRQPGRVRLWNMLCSLRLTFTILLYTLVSFLVHRNISLENQKFRILGQLPTGFSHAGPPKLDTKLMSALLPELPATVIILIIEHIAIGKSFGRINNYVVVPSQELISIGCTNLLGPFIGAYSSTGSFGGTAILSKAGVRTPLAGIFNGVILLLALYALTSVLYYIPMASLAALIIHAVYNLITTPDHLYKTWLTSPLDVFIYFVGVFVSVFTSLENGIYCTVALSAAVLLVRLARAKGQFLGRTTVYRYPRYTTAVLHKEELSALATTLPRATPTKADMPCRDIFLPLKRHDATNPNIHVHTPHSGIFIYRFTEGFNYVNQAQYIDRLSQTIMNQTRRTTTTEYAHPGDRPWNEPAPRCLSKDSDSKDTECKLPILRAVILDCSAVNNMDSGAVEGLIDLRAQLDHWAAPESVEWHFASVTNRWTRRALAVAGFGYPRQCQFEKTAPWEPVFSLAEMGGCKSAASSLAPTGNTGRGDEDSEKGLVAPETQQPGNALAALYGIDRPNFHVDVVAAVEVAVHAVDQCRERSGHEDMLTPTSHSS</sequence>
<dbReference type="Pfam" id="PF00916">
    <property type="entry name" value="Sulfate_transp"/>
    <property type="match status" value="1"/>
</dbReference>
<feature type="transmembrane region" description="Helical" evidence="6">
    <location>
        <begin position="130"/>
        <end position="151"/>
    </location>
</feature>
<feature type="transmembrane region" description="Helical" evidence="6">
    <location>
        <begin position="278"/>
        <end position="303"/>
    </location>
</feature>
<evidence type="ECO:0000313" key="9">
    <source>
        <dbReference type="Proteomes" id="UP000193689"/>
    </source>
</evidence>
<dbReference type="PANTHER" id="PTHR11814">
    <property type="entry name" value="SULFATE TRANSPORTER"/>
    <property type="match status" value="1"/>
</dbReference>
<dbReference type="NCBIfam" id="TIGR00815">
    <property type="entry name" value="sulP"/>
    <property type="match status" value="1"/>
</dbReference>
<feature type="domain" description="STAS" evidence="7">
    <location>
        <begin position="577"/>
        <end position="705"/>
    </location>
</feature>
<organism evidence="8 9">
    <name type="scientific">Pseudomassariella vexata</name>
    <dbReference type="NCBI Taxonomy" id="1141098"/>
    <lineage>
        <taxon>Eukaryota</taxon>
        <taxon>Fungi</taxon>
        <taxon>Dikarya</taxon>
        <taxon>Ascomycota</taxon>
        <taxon>Pezizomycotina</taxon>
        <taxon>Sordariomycetes</taxon>
        <taxon>Xylariomycetidae</taxon>
        <taxon>Amphisphaeriales</taxon>
        <taxon>Pseudomassariaceae</taxon>
        <taxon>Pseudomassariella</taxon>
    </lineage>
</organism>
<evidence type="ECO:0000256" key="5">
    <source>
        <dbReference type="SAM" id="MobiDB-lite"/>
    </source>
</evidence>
<dbReference type="OrthoDB" id="288203at2759"/>
<dbReference type="PROSITE" id="PS50801">
    <property type="entry name" value="STAS"/>
    <property type="match status" value="1"/>
</dbReference>
<dbReference type="InterPro" id="IPR001902">
    <property type="entry name" value="SLC26A/SulP_fam"/>
</dbReference>
<dbReference type="FunFam" id="3.30.750.24:FF:000024">
    <property type="entry name" value="Sulfate permease 2"/>
    <property type="match status" value="1"/>
</dbReference>
<dbReference type="CDD" id="cd07042">
    <property type="entry name" value="STAS_SulP_like_sulfate_transporter"/>
    <property type="match status" value="1"/>
</dbReference>
<dbReference type="Pfam" id="PF01740">
    <property type="entry name" value="STAS"/>
    <property type="match status" value="1"/>
</dbReference>
<dbReference type="AlphaFoldDB" id="A0A1Y2E4T1"/>
<dbReference type="GO" id="GO:0055085">
    <property type="term" value="P:transmembrane transport"/>
    <property type="evidence" value="ECO:0007669"/>
    <property type="project" value="InterPro"/>
</dbReference>
<dbReference type="InParanoid" id="A0A1Y2E4T1"/>
<keyword evidence="2 6" id="KW-0812">Transmembrane</keyword>
<feature type="transmembrane region" description="Helical" evidence="6">
    <location>
        <begin position="420"/>
        <end position="450"/>
    </location>
</feature>
<name>A0A1Y2E4T1_9PEZI</name>
<evidence type="ECO:0000256" key="1">
    <source>
        <dbReference type="ARBA" id="ARBA00004141"/>
    </source>
</evidence>
<dbReference type="STRING" id="1141098.A0A1Y2E4T1"/>
<gene>
    <name evidence="8" type="ORF">BCR38DRAFT_339887</name>
</gene>
<dbReference type="Proteomes" id="UP000193689">
    <property type="component" value="Unassembled WGS sequence"/>
</dbReference>
<evidence type="ECO:0000259" key="7">
    <source>
        <dbReference type="PROSITE" id="PS50801"/>
    </source>
</evidence>
<dbReference type="InterPro" id="IPR002645">
    <property type="entry name" value="STAS_dom"/>
</dbReference>
<dbReference type="GO" id="GO:0016020">
    <property type="term" value="C:membrane"/>
    <property type="evidence" value="ECO:0007669"/>
    <property type="project" value="UniProtKB-SubCell"/>
</dbReference>
<keyword evidence="3 6" id="KW-1133">Transmembrane helix</keyword>
<comment type="subcellular location">
    <subcellularLocation>
        <location evidence="1">Membrane</location>
        <topology evidence="1">Multi-pass membrane protein</topology>
    </subcellularLocation>
</comment>
<evidence type="ECO:0000256" key="2">
    <source>
        <dbReference type="ARBA" id="ARBA00022692"/>
    </source>
</evidence>
<dbReference type="InterPro" id="IPR011547">
    <property type="entry name" value="SLC26A/SulP_dom"/>
</dbReference>
<accession>A0A1Y2E4T1</accession>